<proteinExistence type="predicted"/>
<accession>A0A9P6NVQ9</accession>
<dbReference type="Proteomes" id="UP000886653">
    <property type="component" value="Unassembled WGS sequence"/>
</dbReference>
<name>A0A9P6NVQ9_9BASI</name>
<comment type="caution">
    <text evidence="1">The sequence shown here is derived from an EMBL/GenBank/DDBJ whole genome shotgun (WGS) entry which is preliminary data.</text>
</comment>
<feature type="non-terminal residue" evidence="1">
    <location>
        <position position="1"/>
    </location>
</feature>
<gene>
    <name evidence="1" type="ORF">CROQUDRAFT_37173</name>
</gene>
<reference evidence="1" key="1">
    <citation type="submission" date="2013-11" db="EMBL/GenBank/DDBJ databases">
        <title>Genome sequence of the fusiform rust pathogen reveals effectors for host alternation and coevolution with pine.</title>
        <authorList>
            <consortium name="DOE Joint Genome Institute"/>
            <person name="Smith K."/>
            <person name="Pendleton A."/>
            <person name="Kubisiak T."/>
            <person name="Anderson C."/>
            <person name="Salamov A."/>
            <person name="Aerts A."/>
            <person name="Riley R."/>
            <person name="Clum A."/>
            <person name="Lindquist E."/>
            <person name="Ence D."/>
            <person name="Campbell M."/>
            <person name="Kronenberg Z."/>
            <person name="Feau N."/>
            <person name="Dhillon B."/>
            <person name="Hamelin R."/>
            <person name="Burleigh J."/>
            <person name="Smith J."/>
            <person name="Yandell M."/>
            <person name="Nelson C."/>
            <person name="Grigoriev I."/>
            <person name="Davis J."/>
        </authorList>
    </citation>
    <scope>NUCLEOTIDE SEQUENCE</scope>
    <source>
        <strain evidence="1">G11</strain>
    </source>
</reference>
<evidence type="ECO:0000313" key="2">
    <source>
        <dbReference type="Proteomes" id="UP000886653"/>
    </source>
</evidence>
<evidence type="ECO:0000313" key="1">
    <source>
        <dbReference type="EMBL" id="KAG0151203.1"/>
    </source>
</evidence>
<dbReference type="AlphaFoldDB" id="A0A9P6NVQ9"/>
<dbReference type="EMBL" id="MU167214">
    <property type="protein sequence ID" value="KAG0151203.1"/>
    <property type="molecule type" value="Genomic_DNA"/>
</dbReference>
<protein>
    <submittedName>
        <fullName evidence="1">Uncharacterized protein</fullName>
    </submittedName>
</protein>
<organism evidence="1 2">
    <name type="scientific">Cronartium quercuum f. sp. fusiforme G11</name>
    <dbReference type="NCBI Taxonomy" id="708437"/>
    <lineage>
        <taxon>Eukaryota</taxon>
        <taxon>Fungi</taxon>
        <taxon>Dikarya</taxon>
        <taxon>Basidiomycota</taxon>
        <taxon>Pucciniomycotina</taxon>
        <taxon>Pucciniomycetes</taxon>
        <taxon>Pucciniales</taxon>
        <taxon>Coleosporiaceae</taxon>
        <taxon>Cronartium</taxon>
    </lineage>
</organism>
<keyword evidence="2" id="KW-1185">Reference proteome</keyword>
<sequence>IETGFKNFIVSPLAPNNIICYVRGVRRRYAKVKQIYAYMGPLGEPEWGVLVNPVHDRFGKDLKAPSRNFRWILYLLHTVVGVISDEMFFLKLDDITSTVAYRLLPKHTFGLEKDGIILSSQLFSHSFVVT</sequence>